<name>A0A0R3D3B4_9BRAD</name>
<accession>A0A0R3D3B4</accession>
<gene>
    <name evidence="1" type="ORF">AOQ72_07530</name>
</gene>
<reference evidence="1 2" key="1">
    <citation type="submission" date="2015-09" db="EMBL/GenBank/DDBJ databases">
        <title>Draft Genome Sequence of the Strain BR 3267 (Bradyrhizobium yuanmingense) recommended as inoculant for cowpea in Brazil.</title>
        <authorList>
            <person name="Simoes-Araujo J.L."/>
            <person name="Zilli J.E."/>
        </authorList>
    </citation>
    <scope>NUCLEOTIDE SEQUENCE [LARGE SCALE GENOMIC DNA]</scope>
    <source>
        <strain evidence="1 2">BR3267</strain>
    </source>
</reference>
<organism evidence="1 2">
    <name type="scientific">Bradyrhizobium yuanmingense</name>
    <dbReference type="NCBI Taxonomy" id="108015"/>
    <lineage>
        <taxon>Bacteria</taxon>
        <taxon>Pseudomonadati</taxon>
        <taxon>Pseudomonadota</taxon>
        <taxon>Alphaproteobacteria</taxon>
        <taxon>Hyphomicrobiales</taxon>
        <taxon>Nitrobacteraceae</taxon>
        <taxon>Bradyrhizobium</taxon>
    </lineage>
</organism>
<dbReference type="AlphaFoldDB" id="A0A0R3D3B4"/>
<protein>
    <submittedName>
        <fullName evidence="1">Uncharacterized protein</fullName>
    </submittedName>
</protein>
<evidence type="ECO:0000313" key="1">
    <source>
        <dbReference type="EMBL" id="KRQ02156.1"/>
    </source>
</evidence>
<sequence length="65" mass="7665">MLRSSSHVRRRPQHDHFVTAAIFEQDLRYRTPWQKFIVDTESADAKEWMTTTCPLDSEALRSAGW</sequence>
<comment type="caution">
    <text evidence="1">The sequence shown here is derived from an EMBL/GenBank/DDBJ whole genome shotgun (WGS) entry which is preliminary data.</text>
</comment>
<evidence type="ECO:0000313" key="2">
    <source>
        <dbReference type="Proteomes" id="UP000051380"/>
    </source>
</evidence>
<proteinExistence type="predicted"/>
<dbReference type="Proteomes" id="UP000051380">
    <property type="component" value="Unassembled WGS sequence"/>
</dbReference>
<dbReference type="EMBL" id="LJYF01000003">
    <property type="protein sequence ID" value="KRQ02156.1"/>
    <property type="molecule type" value="Genomic_DNA"/>
</dbReference>